<dbReference type="AlphaFoldDB" id="A0A1H4G3N4"/>
<organism evidence="2 3">
    <name type="scientific">Chitinophaga terrae</name>
    <name type="common">ex Kim and Jung 2007</name>
    <dbReference type="NCBI Taxonomy" id="408074"/>
    <lineage>
        <taxon>Bacteria</taxon>
        <taxon>Pseudomonadati</taxon>
        <taxon>Bacteroidota</taxon>
        <taxon>Chitinophagia</taxon>
        <taxon>Chitinophagales</taxon>
        <taxon>Chitinophagaceae</taxon>
        <taxon>Chitinophaga</taxon>
    </lineage>
</organism>
<dbReference type="OrthoDB" id="194683at2"/>
<dbReference type="CDD" id="cd00564">
    <property type="entry name" value="TMP_TenI"/>
    <property type="match status" value="1"/>
</dbReference>
<feature type="domain" description="Thiamine phosphate synthase/TenI" evidence="1">
    <location>
        <begin position="3"/>
        <end position="164"/>
    </location>
</feature>
<evidence type="ECO:0000259" key="1">
    <source>
        <dbReference type="Pfam" id="PF02581"/>
    </source>
</evidence>
<dbReference type="InterPro" id="IPR036206">
    <property type="entry name" value="ThiamineP_synth_sf"/>
</dbReference>
<dbReference type="Proteomes" id="UP000199656">
    <property type="component" value="Unassembled WGS sequence"/>
</dbReference>
<gene>
    <name evidence="2" type="ORF">SAMN05660909_04919</name>
</gene>
<protein>
    <submittedName>
        <fullName evidence="2">Thiamine-phosphate pyrophosphorylase</fullName>
    </submittedName>
</protein>
<dbReference type="InterPro" id="IPR022998">
    <property type="entry name" value="ThiamineP_synth_TenI"/>
</dbReference>
<keyword evidence="3" id="KW-1185">Reference proteome</keyword>
<dbReference type="GO" id="GO:0009228">
    <property type="term" value="P:thiamine biosynthetic process"/>
    <property type="evidence" value="ECO:0007669"/>
    <property type="project" value="UniProtKB-KW"/>
</dbReference>
<name>A0A1H4G3N4_9BACT</name>
<dbReference type="SUPFAM" id="SSF51391">
    <property type="entry name" value="Thiamin phosphate synthase"/>
    <property type="match status" value="1"/>
</dbReference>
<dbReference type="Pfam" id="PF02581">
    <property type="entry name" value="TMP-TENI"/>
    <property type="match status" value="1"/>
</dbReference>
<dbReference type="RefSeq" id="WP_089765117.1">
    <property type="nucleotide sequence ID" value="NZ_BKAT01000052.1"/>
</dbReference>
<sequence length="189" mass="21081">MLWIITAPQAVEHEAAIIPALLQAGADRLLIRKPGWTAENYEQLLQQLPSNAYPNILVRDHHTLALKYGLAGVHWSKYPVFVPGLEHSRGVHDPSEIEQQDTRFTTLLLSPVFDSISKPGYKGMHNKSAGKFNRPVLALGGIDDTNISRLREWGFTGAALLGAIWKEPANAINRFKNILEAWKQSAQKL</sequence>
<dbReference type="Gene3D" id="3.20.20.70">
    <property type="entry name" value="Aldolase class I"/>
    <property type="match status" value="1"/>
</dbReference>
<evidence type="ECO:0000313" key="2">
    <source>
        <dbReference type="EMBL" id="SEB04154.1"/>
    </source>
</evidence>
<proteinExistence type="predicted"/>
<evidence type="ECO:0000313" key="3">
    <source>
        <dbReference type="Proteomes" id="UP000199656"/>
    </source>
</evidence>
<dbReference type="InterPro" id="IPR013785">
    <property type="entry name" value="Aldolase_TIM"/>
</dbReference>
<accession>A0A1H4G3N4</accession>
<dbReference type="STRING" id="408074.SAMN05660909_04919"/>
<reference evidence="3" key="1">
    <citation type="submission" date="2016-10" db="EMBL/GenBank/DDBJ databases">
        <authorList>
            <person name="Varghese N."/>
            <person name="Submissions S."/>
        </authorList>
    </citation>
    <scope>NUCLEOTIDE SEQUENCE [LARGE SCALE GENOMIC DNA]</scope>
    <source>
        <strain evidence="3">DSM 23920</strain>
    </source>
</reference>
<dbReference type="EMBL" id="FNRL01000032">
    <property type="protein sequence ID" value="SEB04154.1"/>
    <property type="molecule type" value="Genomic_DNA"/>
</dbReference>